<keyword evidence="3 5" id="KW-0378">Hydrolase</keyword>
<dbReference type="OrthoDB" id="9810005at2"/>
<dbReference type="GO" id="GO:0046872">
    <property type="term" value="F:metal ion binding"/>
    <property type="evidence" value="ECO:0007669"/>
    <property type="project" value="UniProtKB-KW"/>
</dbReference>
<evidence type="ECO:0000256" key="1">
    <source>
        <dbReference type="ARBA" id="ARBA00009275"/>
    </source>
</evidence>
<dbReference type="PROSITE" id="PS01137">
    <property type="entry name" value="TATD_1"/>
    <property type="match status" value="1"/>
</dbReference>
<dbReference type="GO" id="GO:0005829">
    <property type="term" value="C:cytosol"/>
    <property type="evidence" value="ECO:0007669"/>
    <property type="project" value="TreeGrafter"/>
</dbReference>
<evidence type="ECO:0000256" key="3">
    <source>
        <dbReference type="ARBA" id="ARBA00022801"/>
    </source>
</evidence>
<dbReference type="AlphaFoldDB" id="A0A432ZI15"/>
<evidence type="ECO:0000256" key="2">
    <source>
        <dbReference type="ARBA" id="ARBA00022723"/>
    </source>
</evidence>
<protein>
    <submittedName>
        <fullName evidence="5">Metal-dependent hydrolase</fullName>
    </submittedName>
</protein>
<dbReference type="PIRSF" id="PIRSF005902">
    <property type="entry name" value="DNase_TatD"/>
    <property type="match status" value="1"/>
</dbReference>
<reference evidence="5 6" key="1">
    <citation type="journal article" date="2011" name="Front. Microbiol.">
        <title>Genomic signatures of strain selection and enhancement in Bacillus atrophaeus var. globigii, a historical biowarfare simulant.</title>
        <authorList>
            <person name="Gibbons H.S."/>
            <person name="Broomall S.M."/>
            <person name="McNew L.A."/>
            <person name="Daligault H."/>
            <person name="Chapman C."/>
            <person name="Bruce D."/>
            <person name="Karavis M."/>
            <person name="Krepps M."/>
            <person name="McGregor P.A."/>
            <person name="Hong C."/>
            <person name="Park K.H."/>
            <person name="Akmal A."/>
            <person name="Feldman A."/>
            <person name="Lin J.S."/>
            <person name="Chang W.E."/>
            <person name="Higgs B.W."/>
            <person name="Demirev P."/>
            <person name="Lindquist J."/>
            <person name="Liem A."/>
            <person name="Fochler E."/>
            <person name="Read T.D."/>
            <person name="Tapia R."/>
            <person name="Johnson S."/>
            <person name="Bishop-Lilly K.A."/>
            <person name="Detter C."/>
            <person name="Han C."/>
            <person name="Sozhamannan S."/>
            <person name="Rosenzweig C.N."/>
            <person name="Skowronski E.W."/>
        </authorList>
    </citation>
    <scope>NUCLEOTIDE SEQUENCE [LARGE SCALE GENOMIC DNA]</scope>
    <source>
        <strain evidence="5 6">CL-SP19</strain>
    </source>
</reference>
<dbReference type="RefSeq" id="WP_126783882.1">
    <property type="nucleotide sequence ID" value="NZ_PIQF01000001.1"/>
</dbReference>
<feature type="binding site" evidence="4">
    <location>
        <position position="98"/>
    </location>
    <ligand>
        <name>a divalent metal cation</name>
        <dbReference type="ChEBI" id="CHEBI:60240"/>
        <label>1</label>
    </ligand>
</feature>
<dbReference type="PANTHER" id="PTHR46124">
    <property type="entry name" value="D-AMINOACYL-TRNA DEACYLASE"/>
    <property type="match status" value="1"/>
</dbReference>
<dbReference type="Proteomes" id="UP000287908">
    <property type="component" value="Unassembled WGS sequence"/>
</dbReference>
<sequence>MFVDSHCHLDKIDPKKIGIELPQIVENARARQVQHMLCVCVTLEDFEPMRSAVADFNDVSVSCGVHPLYVNDSQTPVADVASKLRQLAAQRQVVAIGETGLDYFYQPETKRLQQDNFSAHIEVAQEINKPLIIHTRDARSDTLGLLKEGRAEQAGGVLHCFTESLEMAKRAIDELGFYISISGIASFNNAKELREVIKALPLEHLLIETDSPWLAPVPNRGKQNQPAYVVDVAKCVADVKGVSLEEVARITTANFYKLFKTAA</sequence>
<dbReference type="Gene3D" id="3.20.20.140">
    <property type="entry name" value="Metal-dependent hydrolases"/>
    <property type="match status" value="1"/>
</dbReference>
<comment type="caution">
    <text evidence="5">The sequence shown here is derived from an EMBL/GenBank/DDBJ whole genome shotgun (WGS) entry which is preliminary data.</text>
</comment>
<dbReference type="GO" id="GO:0004536">
    <property type="term" value="F:DNA nuclease activity"/>
    <property type="evidence" value="ECO:0007669"/>
    <property type="project" value="InterPro"/>
</dbReference>
<gene>
    <name evidence="5" type="ORF">CWI81_03800</name>
</gene>
<dbReference type="Pfam" id="PF01026">
    <property type="entry name" value="TatD_DNase"/>
    <property type="match status" value="1"/>
</dbReference>
<accession>A0A432ZI15</accession>
<dbReference type="InterPro" id="IPR032466">
    <property type="entry name" value="Metal_Hydrolase"/>
</dbReference>
<organism evidence="5 6">
    <name type="scientific">Idiomarina seosinensis</name>
    <dbReference type="NCBI Taxonomy" id="281739"/>
    <lineage>
        <taxon>Bacteria</taxon>
        <taxon>Pseudomonadati</taxon>
        <taxon>Pseudomonadota</taxon>
        <taxon>Gammaproteobacteria</taxon>
        <taxon>Alteromonadales</taxon>
        <taxon>Idiomarinaceae</taxon>
        <taxon>Idiomarina</taxon>
    </lineage>
</organism>
<feature type="binding site" evidence="4">
    <location>
        <position position="210"/>
    </location>
    <ligand>
        <name>a divalent metal cation</name>
        <dbReference type="ChEBI" id="CHEBI:60240"/>
        <label>1</label>
    </ligand>
</feature>
<dbReference type="PANTHER" id="PTHR46124:SF2">
    <property type="entry name" value="D-AMINOACYL-TRNA DEACYLASE"/>
    <property type="match status" value="1"/>
</dbReference>
<dbReference type="GO" id="GO:0016788">
    <property type="term" value="F:hydrolase activity, acting on ester bonds"/>
    <property type="evidence" value="ECO:0007669"/>
    <property type="project" value="InterPro"/>
</dbReference>
<dbReference type="PROSITE" id="PS01091">
    <property type="entry name" value="TATD_3"/>
    <property type="match status" value="1"/>
</dbReference>
<dbReference type="EMBL" id="PIQF01000001">
    <property type="protein sequence ID" value="RUO77611.1"/>
    <property type="molecule type" value="Genomic_DNA"/>
</dbReference>
<dbReference type="InterPro" id="IPR015991">
    <property type="entry name" value="TatD/YcfH-like"/>
</dbReference>
<evidence type="ECO:0000313" key="6">
    <source>
        <dbReference type="Proteomes" id="UP000287908"/>
    </source>
</evidence>
<evidence type="ECO:0000256" key="4">
    <source>
        <dbReference type="PIRSR" id="PIRSR005902-1"/>
    </source>
</evidence>
<dbReference type="CDD" id="cd01310">
    <property type="entry name" value="TatD_DNAse"/>
    <property type="match status" value="1"/>
</dbReference>
<feature type="binding site" evidence="4">
    <location>
        <position position="159"/>
    </location>
    <ligand>
        <name>a divalent metal cation</name>
        <dbReference type="ChEBI" id="CHEBI:60240"/>
        <label>2</label>
    </ligand>
</feature>
<dbReference type="InterPro" id="IPR001130">
    <property type="entry name" value="TatD-like"/>
</dbReference>
<name>A0A432ZI15_9GAMM</name>
<dbReference type="SUPFAM" id="SSF51556">
    <property type="entry name" value="Metallo-dependent hydrolases"/>
    <property type="match status" value="1"/>
</dbReference>
<dbReference type="NCBIfam" id="TIGR00010">
    <property type="entry name" value="YchF/TatD family DNA exonuclease"/>
    <property type="match status" value="1"/>
</dbReference>
<proteinExistence type="inferred from homology"/>
<feature type="binding site" evidence="4">
    <location>
        <position position="6"/>
    </location>
    <ligand>
        <name>a divalent metal cation</name>
        <dbReference type="ChEBI" id="CHEBI:60240"/>
        <label>1</label>
    </ligand>
</feature>
<keyword evidence="6" id="KW-1185">Reference proteome</keyword>
<keyword evidence="2 4" id="KW-0479">Metal-binding</keyword>
<evidence type="ECO:0000313" key="5">
    <source>
        <dbReference type="EMBL" id="RUO77611.1"/>
    </source>
</evidence>
<dbReference type="FunFam" id="3.20.20.140:FF:000005">
    <property type="entry name" value="TatD family hydrolase"/>
    <property type="match status" value="1"/>
</dbReference>
<feature type="binding site" evidence="4">
    <location>
        <position position="134"/>
    </location>
    <ligand>
        <name>a divalent metal cation</name>
        <dbReference type="ChEBI" id="CHEBI:60240"/>
        <label>2</label>
    </ligand>
</feature>
<feature type="binding site" evidence="4">
    <location>
        <position position="8"/>
    </location>
    <ligand>
        <name>a divalent metal cation</name>
        <dbReference type="ChEBI" id="CHEBI:60240"/>
        <label>1</label>
    </ligand>
</feature>
<comment type="similarity">
    <text evidence="1">Belongs to the metallo-dependent hydrolases superfamily. TatD-type hydrolase family.</text>
</comment>
<dbReference type="InterPro" id="IPR018228">
    <property type="entry name" value="DNase_TatD-rel_CS"/>
</dbReference>